<dbReference type="PANTHER" id="PTHR42894:SF1">
    <property type="entry name" value="N-(5'-PHOSPHORIBOSYL)ANTHRANILATE ISOMERASE"/>
    <property type="match status" value="1"/>
</dbReference>
<organism evidence="11 12">
    <name type="scientific">Acidaminococcus fermentans</name>
    <dbReference type="NCBI Taxonomy" id="905"/>
    <lineage>
        <taxon>Bacteria</taxon>
        <taxon>Bacillati</taxon>
        <taxon>Bacillota</taxon>
        <taxon>Negativicutes</taxon>
        <taxon>Acidaminococcales</taxon>
        <taxon>Acidaminococcaceae</taxon>
        <taxon>Acidaminococcus</taxon>
    </lineage>
</organism>
<dbReference type="AlphaFoldDB" id="A0A1H3A2I6"/>
<evidence type="ECO:0000256" key="9">
    <source>
        <dbReference type="HAMAP-Rule" id="MF_00135"/>
    </source>
</evidence>
<dbReference type="Pfam" id="PF00697">
    <property type="entry name" value="PRAI"/>
    <property type="match status" value="1"/>
</dbReference>
<gene>
    <name evidence="9" type="primary">trpF</name>
    <name evidence="11" type="ORF">SAMN05216495_11812</name>
</gene>
<dbReference type="SUPFAM" id="SSF51366">
    <property type="entry name" value="Ribulose-phoshate binding barrel"/>
    <property type="match status" value="1"/>
</dbReference>
<dbReference type="CDD" id="cd00405">
    <property type="entry name" value="PRAI"/>
    <property type="match status" value="1"/>
</dbReference>
<protein>
    <recommendedName>
        <fullName evidence="4 9">N-(5'-phosphoribosyl)anthranilate isomerase</fullName>
        <shortName evidence="9">PRAI</shortName>
        <ecNumber evidence="3 9">5.3.1.24</ecNumber>
    </recommendedName>
</protein>
<dbReference type="EC" id="5.3.1.24" evidence="3 9"/>
<evidence type="ECO:0000256" key="4">
    <source>
        <dbReference type="ARBA" id="ARBA00022272"/>
    </source>
</evidence>
<evidence type="ECO:0000256" key="8">
    <source>
        <dbReference type="ARBA" id="ARBA00023235"/>
    </source>
</evidence>
<dbReference type="InterPro" id="IPR001240">
    <property type="entry name" value="PRAI_dom"/>
</dbReference>
<accession>A0A1H3A2I6</accession>
<evidence type="ECO:0000313" key="11">
    <source>
        <dbReference type="EMBL" id="SDX23982.1"/>
    </source>
</evidence>
<comment type="catalytic activity">
    <reaction evidence="1 9">
        <text>N-(5-phospho-beta-D-ribosyl)anthranilate = 1-(2-carboxyphenylamino)-1-deoxy-D-ribulose 5-phosphate</text>
        <dbReference type="Rhea" id="RHEA:21540"/>
        <dbReference type="ChEBI" id="CHEBI:18277"/>
        <dbReference type="ChEBI" id="CHEBI:58613"/>
        <dbReference type="EC" id="5.3.1.24"/>
    </reaction>
</comment>
<dbReference type="EMBL" id="FNOP01000018">
    <property type="protein sequence ID" value="SDX23982.1"/>
    <property type="molecule type" value="Genomic_DNA"/>
</dbReference>
<dbReference type="HAMAP" id="MF_00135">
    <property type="entry name" value="PRAI"/>
    <property type="match status" value="1"/>
</dbReference>
<evidence type="ECO:0000256" key="2">
    <source>
        <dbReference type="ARBA" id="ARBA00004664"/>
    </source>
</evidence>
<dbReference type="Proteomes" id="UP000182379">
    <property type="component" value="Unassembled WGS sequence"/>
</dbReference>
<comment type="similarity">
    <text evidence="9">Belongs to the TrpF family.</text>
</comment>
<evidence type="ECO:0000256" key="3">
    <source>
        <dbReference type="ARBA" id="ARBA00012572"/>
    </source>
</evidence>
<dbReference type="GO" id="GO:0004640">
    <property type="term" value="F:phosphoribosylanthranilate isomerase activity"/>
    <property type="evidence" value="ECO:0007669"/>
    <property type="project" value="UniProtKB-UniRule"/>
</dbReference>
<comment type="pathway">
    <text evidence="2 9">Amino-acid biosynthesis; L-tryptophan biosynthesis; L-tryptophan from chorismate: step 3/5.</text>
</comment>
<reference evidence="11 12" key="1">
    <citation type="submission" date="2016-10" db="EMBL/GenBank/DDBJ databases">
        <authorList>
            <person name="Varghese N."/>
            <person name="Submissions S."/>
        </authorList>
    </citation>
    <scope>NUCLEOTIDE SEQUENCE [LARGE SCALE GENOMIC DNA]</scope>
    <source>
        <strain evidence="11 12">WCC6</strain>
    </source>
</reference>
<feature type="domain" description="N-(5'phosphoribosyl) anthranilate isomerase (PRAI)" evidence="10">
    <location>
        <begin position="5"/>
        <end position="200"/>
    </location>
</feature>
<dbReference type="PANTHER" id="PTHR42894">
    <property type="entry name" value="N-(5'-PHOSPHORIBOSYL)ANTHRANILATE ISOMERASE"/>
    <property type="match status" value="1"/>
</dbReference>
<name>A0A1H3A2I6_ACIFE</name>
<evidence type="ECO:0000256" key="5">
    <source>
        <dbReference type="ARBA" id="ARBA00022605"/>
    </source>
</evidence>
<dbReference type="UniPathway" id="UPA00035">
    <property type="reaction ID" value="UER00042"/>
</dbReference>
<dbReference type="GO" id="GO:0000162">
    <property type="term" value="P:L-tryptophan biosynthetic process"/>
    <property type="evidence" value="ECO:0007669"/>
    <property type="project" value="UniProtKB-UniRule"/>
</dbReference>
<dbReference type="InterPro" id="IPR011060">
    <property type="entry name" value="RibuloseP-bd_barrel"/>
</dbReference>
<evidence type="ECO:0000313" key="12">
    <source>
        <dbReference type="Proteomes" id="UP000182379"/>
    </source>
</evidence>
<evidence type="ECO:0000256" key="7">
    <source>
        <dbReference type="ARBA" id="ARBA00023141"/>
    </source>
</evidence>
<dbReference type="InterPro" id="IPR044643">
    <property type="entry name" value="TrpF_fam"/>
</dbReference>
<dbReference type="InterPro" id="IPR013785">
    <property type="entry name" value="Aldolase_TIM"/>
</dbReference>
<sequence length="208" mass="23173">MTKIKLCGLRRLEDVAMVNRARPDYAGFVFAPGKRQVTADEAEILRQQLDPAIAAVGVFVKAPVEEAAALANRGIIQLIQLHGDEEEAYVKELRWRTKAPIIRVLRVRGPESLRDLDRYDCDYFLLDTFSGNAFGGVGRTFDHSLLRQVRFPRPFFLAGGLDPENVKAAIEQVGPYGVDTSSGIETAGRKDETKIRAFVSAVRKEEKP</sequence>
<evidence type="ECO:0000259" key="10">
    <source>
        <dbReference type="Pfam" id="PF00697"/>
    </source>
</evidence>
<proteinExistence type="inferred from homology"/>
<evidence type="ECO:0000256" key="1">
    <source>
        <dbReference type="ARBA" id="ARBA00001164"/>
    </source>
</evidence>
<keyword evidence="7 9" id="KW-0057">Aromatic amino acid biosynthesis</keyword>
<evidence type="ECO:0000256" key="6">
    <source>
        <dbReference type="ARBA" id="ARBA00022822"/>
    </source>
</evidence>
<comment type="caution">
    <text evidence="11">The sequence shown here is derived from an EMBL/GenBank/DDBJ whole genome shotgun (WGS) entry which is preliminary data.</text>
</comment>
<keyword evidence="5 9" id="KW-0028">Amino-acid biosynthesis</keyword>
<dbReference type="Gene3D" id="3.20.20.70">
    <property type="entry name" value="Aldolase class I"/>
    <property type="match status" value="1"/>
</dbReference>
<keyword evidence="8 9" id="KW-0413">Isomerase</keyword>
<dbReference type="RefSeq" id="WP_074707945.1">
    <property type="nucleotide sequence ID" value="NZ_CALAKB010000013.1"/>
</dbReference>
<keyword evidence="6 9" id="KW-0822">Tryptophan biosynthesis</keyword>